<dbReference type="EMBL" id="MLFT02000004">
    <property type="protein sequence ID" value="PHT50135.1"/>
    <property type="molecule type" value="Genomic_DNA"/>
</dbReference>
<dbReference type="PANTHER" id="PTHR24092">
    <property type="entry name" value="PROBABLE PHOSPHOLIPID-TRANSPORTING ATPASE"/>
    <property type="match status" value="1"/>
</dbReference>
<feature type="binding site" evidence="14">
    <location>
        <position position="409"/>
    </location>
    <ligand>
        <name>Mg(2+)</name>
        <dbReference type="ChEBI" id="CHEBI:18420"/>
    </ligand>
</feature>
<name>A0A2G2WY44_CAPBA</name>
<evidence type="ECO:0000256" key="9">
    <source>
        <dbReference type="ARBA" id="ARBA00022989"/>
    </source>
</evidence>
<dbReference type="GO" id="GO:0005886">
    <property type="term" value="C:plasma membrane"/>
    <property type="evidence" value="ECO:0007669"/>
    <property type="project" value="TreeGrafter"/>
</dbReference>
<feature type="binding site" evidence="13">
    <location>
        <position position="39"/>
    </location>
    <ligand>
        <name>ATP</name>
        <dbReference type="ChEBI" id="CHEBI:30616"/>
    </ligand>
</feature>
<dbReference type="SFLD" id="SFLDF00027">
    <property type="entry name" value="p-type_atpase"/>
    <property type="match status" value="1"/>
</dbReference>
<feature type="binding site" evidence="13">
    <location>
        <position position="181"/>
    </location>
    <ligand>
        <name>ATP</name>
        <dbReference type="ChEBI" id="CHEBI:30616"/>
    </ligand>
</feature>
<dbReference type="SUPFAM" id="SSF81660">
    <property type="entry name" value="Metal cation-transporting ATPase, ATP-binding domain N"/>
    <property type="match status" value="1"/>
</dbReference>
<evidence type="ECO:0000256" key="12">
    <source>
        <dbReference type="PIRSR" id="PIRSR606539-1"/>
    </source>
</evidence>
<dbReference type="InterPro" id="IPR023214">
    <property type="entry name" value="HAD_sf"/>
</dbReference>
<feature type="binding site" evidence="14">
    <location>
        <position position="40"/>
    </location>
    <ligand>
        <name>Mg(2+)</name>
        <dbReference type="ChEBI" id="CHEBI:18420"/>
    </ligand>
</feature>
<evidence type="ECO:0000256" key="10">
    <source>
        <dbReference type="ARBA" id="ARBA00023136"/>
    </source>
</evidence>
<keyword evidence="18" id="KW-1185">Reference proteome</keyword>
<feature type="binding site" evidence="13">
    <location>
        <position position="412"/>
    </location>
    <ligand>
        <name>ATP</name>
        <dbReference type="ChEBI" id="CHEBI:30616"/>
    </ligand>
</feature>
<feature type="domain" description="P-type ATPase C-terminal" evidence="16">
    <location>
        <begin position="435"/>
        <end position="672"/>
    </location>
</feature>
<keyword evidence="7 14" id="KW-0460">Magnesium</keyword>
<dbReference type="EC" id="7.6.2.1" evidence="15"/>
<accession>A0A2G2WY44</accession>
<dbReference type="SFLD" id="SFLDG00002">
    <property type="entry name" value="C1.7:_P-type_atpase_like"/>
    <property type="match status" value="1"/>
</dbReference>
<feature type="binding site" evidence="14">
    <location>
        <position position="38"/>
    </location>
    <ligand>
        <name>Mg(2+)</name>
        <dbReference type="ChEBI" id="CHEBI:18420"/>
    </ligand>
</feature>
<feature type="transmembrane region" description="Helical" evidence="15">
    <location>
        <begin position="475"/>
        <end position="495"/>
    </location>
</feature>
<feature type="binding site" evidence="13">
    <location>
        <position position="384"/>
    </location>
    <ligand>
        <name>ATP</name>
        <dbReference type="ChEBI" id="CHEBI:30616"/>
    </ligand>
</feature>
<dbReference type="InterPro" id="IPR044492">
    <property type="entry name" value="P_typ_ATPase_HD_dom"/>
</dbReference>
<dbReference type="NCBIfam" id="TIGR01652">
    <property type="entry name" value="ATPase-Plipid"/>
    <property type="match status" value="1"/>
</dbReference>
<dbReference type="InterPro" id="IPR023299">
    <property type="entry name" value="ATPase_P-typ_cyto_dom_N"/>
</dbReference>
<evidence type="ECO:0000256" key="5">
    <source>
        <dbReference type="ARBA" id="ARBA00022741"/>
    </source>
</evidence>
<dbReference type="SUPFAM" id="SSF56784">
    <property type="entry name" value="HAD-like"/>
    <property type="match status" value="1"/>
</dbReference>
<evidence type="ECO:0000259" key="16">
    <source>
        <dbReference type="Pfam" id="PF16212"/>
    </source>
</evidence>
<evidence type="ECO:0000313" key="18">
    <source>
        <dbReference type="Proteomes" id="UP000224567"/>
    </source>
</evidence>
<evidence type="ECO:0000256" key="7">
    <source>
        <dbReference type="ARBA" id="ARBA00022842"/>
    </source>
</evidence>
<evidence type="ECO:0000256" key="2">
    <source>
        <dbReference type="ARBA" id="ARBA00008109"/>
    </source>
</evidence>
<dbReference type="PRINTS" id="PR00119">
    <property type="entry name" value="CATATPASE"/>
</dbReference>
<protein>
    <recommendedName>
        <fullName evidence="15">Phospholipid-transporting ATPase</fullName>
        <ecNumber evidence="15">7.6.2.1</ecNumber>
    </recommendedName>
</protein>
<dbReference type="SUPFAM" id="SSF81665">
    <property type="entry name" value="Calcium ATPase, transmembrane domain M"/>
    <property type="match status" value="1"/>
</dbReference>
<comment type="caution">
    <text evidence="17">The sequence shown here is derived from an EMBL/GenBank/DDBJ whole genome shotgun (WGS) entry which is preliminary data.</text>
</comment>
<feature type="transmembrane region" description="Helical" evidence="15">
    <location>
        <begin position="645"/>
        <end position="667"/>
    </location>
</feature>
<feature type="binding site" evidence="13">
    <location>
        <position position="294"/>
    </location>
    <ligand>
        <name>ATP</name>
        <dbReference type="ChEBI" id="CHEBI:30616"/>
    </ligand>
</feature>
<dbReference type="Proteomes" id="UP000224567">
    <property type="component" value="Unassembled WGS sequence"/>
</dbReference>
<feature type="binding site" evidence="13">
    <location>
        <position position="295"/>
    </location>
    <ligand>
        <name>ATP</name>
        <dbReference type="ChEBI" id="CHEBI:30616"/>
    </ligand>
</feature>
<evidence type="ECO:0000256" key="14">
    <source>
        <dbReference type="PIRSR" id="PIRSR606539-3"/>
    </source>
</evidence>
<keyword evidence="10 15" id="KW-0472">Membrane</keyword>
<feature type="binding site" evidence="13">
    <location>
        <position position="157"/>
    </location>
    <ligand>
        <name>ATP</name>
        <dbReference type="ChEBI" id="CHEBI:30616"/>
    </ligand>
</feature>
<sequence>MLNSLIGTMRWLIQKLVLHPMRQTISEDLGQVEYILTDKTGTLTENKMIFKRCCISGTFYGNENGDGLKDPELLQAVASGSPDAIRFLIVMAICNTVVPVKSKAGVVSYKAQSQDEEALVRAAARLNMVFLDKKGNILDINFNASLVQYEVLDILEFTSERKRMSVVVRDCQNGNIILLSKGADEAILPHTHAGQPTRIFAEAVEQYAQLGLRTLCLAWRDLEEEEYHEWSLLFKEANSSLVDREWRVAEVCQRIEHGFEIIGVAAIEDRLQDAVPETIETLRKAGINFWMLTGDKQNTAIQIARSCNFVSPEPKGQLLLINGRTDDEVGQSLERVLLTMRITNTELKDVAFVVDGWALEIVLKHYQKAFTELAILSRTAICCRVTPSQKAQLVELLKSCEYRTLAIGDGGNDVRMIQQADIGVGISGREGLQAARAADYSIGKFRFLKRLILVHGRYSYNRTAFLSQYSFYKSLLICFIQIFFSFISGVSGTSLFNSVSLMAYNVFYTSVPVLVSVLDKDLSERTVMQHPQILFYCQAGRLLNPSTFAGWFGRSLFHAIVVFVITIHAYAFEKSEMEEASMVALSGCIWLQAFVVALETNSFTILQHIAIWGNLVAFYVINWIVSAFPSSGLYTIMFRLCRQPSYWITIFIIVAAGMGPVLALKYFRYTYRSSKINILQQAERMGGPILSLGNIEPQSRSLDKDVSPLSISQPKNRTSVYEPLLSDSPSATRRSFGPGAPFDFFQSQARLSSNYTRNCKDN</sequence>
<dbReference type="GO" id="GO:0016887">
    <property type="term" value="F:ATP hydrolysis activity"/>
    <property type="evidence" value="ECO:0007669"/>
    <property type="project" value="InterPro"/>
</dbReference>
<evidence type="ECO:0000256" key="15">
    <source>
        <dbReference type="RuleBase" id="RU362033"/>
    </source>
</evidence>
<dbReference type="FunFam" id="3.40.50.1000:FF:000084">
    <property type="entry name" value="Phospholipid-transporting ATPase"/>
    <property type="match status" value="1"/>
</dbReference>
<organism evidence="17 18">
    <name type="scientific">Capsicum baccatum</name>
    <name type="common">Peruvian pepper</name>
    <dbReference type="NCBI Taxonomy" id="33114"/>
    <lineage>
        <taxon>Eukaryota</taxon>
        <taxon>Viridiplantae</taxon>
        <taxon>Streptophyta</taxon>
        <taxon>Embryophyta</taxon>
        <taxon>Tracheophyta</taxon>
        <taxon>Spermatophyta</taxon>
        <taxon>Magnoliopsida</taxon>
        <taxon>eudicotyledons</taxon>
        <taxon>Gunneridae</taxon>
        <taxon>Pentapetalae</taxon>
        <taxon>asterids</taxon>
        <taxon>lamiids</taxon>
        <taxon>Solanales</taxon>
        <taxon>Solanaceae</taxon>
        <taxon>Solanoideae</taxon>
        <taxon>Capsiceae</taxon>
        <taxon>Capsicum</taxon>
    </lineage>
</organism>
<feature type="binding site" evidence="13">
    <location>
        <position position="413"/>
    </location>
    <ligand>
        <name>ATP</name>
        <dbReference type="ChEBI" id="CHEBI:30616"/>
    </ligand>
</feature>
<dbReference type="AlphaFoldDB" id="A0A2G2WY44"/>
<dbReference type="Gene3D" id="3.40.1110.10">
    <property type="entry name" value="Calcium-transporting ATPase, cytoplasmic domain N"/>
    <property type="match status" value="1"/>
</dbReference>
<evidence type="ECO:0000256" key="1">
    <source>
        <dbReference type="ARBA" id="ARBA00004141"/>
    </source>
</evidence>
<evidence type="ECO:0000256" key="6">
    <source>
        <dbReference type="ARBA" id="ARBA00022840"/>
    </source>
</evidence>
<feature type="transmembrane region" description="Helical" evidence="15">
    <location>
        <begin position="605"/>
        <end position="625"/>
    </location>
</feature>
<dbReference type="InterPro" id="IPR032630">
    <property type="entry name" value="P_typ_ATPase_c"/>
</dbReference>
<dbReference type="GO" id="GO:0140326">
    <property type="term" value="F:ATPase-coupled intramembrane lipid transporter activity"/>
    <property type="evidence" value="ECO:0007669"/>
    <property type="project" value="UniProtKB-EC"/>
</dbReference>
<dbReference type="PANTHER" id="PTHR24092:SF19">
    <property type="entry name" value="PHOSPHOLIPID-TRANSPORTING ATPASE"/>
    <property type="match status" value="1"/>
</dbReference>
<feature type="binding site" evidence="13">
    <location>
        <position position="390"/>
    </location>
    <ligand>
        <name>ATP</name>
        <dbReference type="ChEBI" id="CHEBI:30616"/>
    </ligand>
</feature>
<evidence type="ECO:0000313" key="17">
    <source>
        <dbReference type="EMBL" id="PHT50135.1"/>
    </source>
</evidence>
<feature type="binding site" evidence="13">
    <location>
        <position position="38"/>
    </location>
    <ligand>
        <name>ATP</name>
        <dbReference type="ChEBI" id="CHEBI:30616"/>
    </ligand>
</feature>
<reference evidence="17 18" key="1">
    <citation type="journal article" date="2017" name="Genome Biol.">
        <title>New reference genome sequences of hot pepper reveal the massive evolution of plant disease-resistance genes by retroduplication.</title>
        <authorList>
            <person name="Kim S."/>
            <person name="Park J."/>
            <person name="Yeom S.I."/>
            <person name="Kim Y.M."/>
            <person name="Seo E."/>
            <person name="Kim K.T."/>
            <person name="Kim M.S."/>
            <person name="Lee J.M."/>
            <person name="Cheong K."/>
            <person name="Shin H.S."/>
            <person name="Kim S.B."/>
            <person name="Han K."/>
            <person name="Lee J."/>
            <person name="Park M."/>
            <person name="Lee H.A."/>
            <person name="Lee H.Y."/>
            <person name="Lee Y."/>
            <person name="Oh S."/>
            <person name="Lee J.H."/>
            <person name="Choi E."/>
            <person name="Choi E."/>
            <person name="Lee S.E."/>
            <person name="Jeon J."/>
            <person name="Kim H."/>
            <person name="Choi G."/>
            <person name="Song H."/>
            <person name="Lee J."/>
            <person name="Lee S.C."/>
            <person name="Kwon J.K."/>
            <person name="Lee H.Y."/>
            <person name="Koo N."/>
            <person name="Hong Y."/>
            <person name="Kim R.W."/>
            <person name="Kang W.H."/>
            <person name="Huh J.H."/>
            <person name="Kang B.C."/>
            <person name="Yang T.J."/>
            <person name="Lee Y.H."/>
            <person name="Bennetzen J.L."/>
            <person name="Choi D."/>
        </authorList>
    </citation>
    <scope>NUCLEOTIDE SEQUENCE [LARGE SCALE GENOMIC DNA]</scope>
    <source>
        <strain evidence="18">cv. PBC81</strain>
    </source>
</reference>
<keyword evidence="8 15" id="KW-1278">Translocase</keyword>
<dbReference type="OrthoDB" id="377733at2759"/>
<reference evidence="18" key="2">
    <citation type="journal article" date="2017" name="J. Anim. Genet.">
        <title>Multiple reference genome sequences of hot pepper reveal the massive evolution of plant disease resistance genes by retroduplication.</title>
        <authorList>
            <person name="Kim S."/>
            <person name="Park J."/>
            <person name="Yeom S.-I."/>
            <person name="Kim Y.-M."/>
            <person name="Seo E."/>
            <person name="Kim K.-T."/>
            <person name="Kim M.-S."/>
            <person name="Lee J.M."/>
            <person name="Cheong K."/>
            <person name="Shin H.-S."/>
            <person name="Kim S.-B."/>
            <person name="Han K."/>
            <person name="Lee J."/>
            <person name="Park M."/>
            <person name="Lee H.-A."/>
            <person name="Lee H.-Y."/>
            <person name="Lee Y."/>
            <person name="Oh S."/>
            <person name="Lee J.H."/>
            <person name="Choi E."/>
            <person name="Choi E."/>
            <person name="Lee S.E."/>
            <person name="Jeon J."/>
            <person name="Kim H."/>
            <person name="Choi G."/>
            <person name="Song H."/>
            <person name="Lee J."/>
            <person name="Lee S.-C."/>
            <person name="Kwon J.-K."/>
            <person name="Lee H.-Y."/>
            <person name="Koo N."/>
            <person name="Hong Y."/>
            <person name="Kim R.W."/>
            <person name="Kang W.-H."/>
            <person name="Huh J.H."/>
            <person name="Kang B.-C."/>
            <person name="Yang T.-J."/>
            <person name="Lee Y.-H."/>
            <person name="Bennetzen J.L."/>
            <person name="Choi D."/>
        </authorList>
    </citation>
    <scope>NUCLEOTIDE SEQUENCE [LARGE SCALE GENOMIC DNA]</scope>
    <source>
        <strain evidence="18">cv. PBC81</strain>
    </source>
</reference>
<dbReference type="Pfam" id="PF13246">
    <property type="entry name" value="Cation_ATPase"/>
    <property type="match status" value="1"/>
</dbReference>
<dbReference type="NCBIfam" id="TIGR01494">
    <property type="entry name" value="ATPase_P-type"/>
    <property type="match status" value="1"/>
</dbReference>
<feature type="binding site" evidence="14">
    <location>
        <position position="413"/>
    </location>
    <ligand>
        <name>Mg(2+)</name>
        <dbReference type="ChEBI" id="CHEBI:18420"/>
    </ligand>
</feature>
<keyword evidence="6 13" id="KW-0067">ATP-binding</keyword>
<feature type="binding site" evidence="13">
    <location>
        <position position="40"/>
    </location>
    <ligand>
        <name>ATP</name>
        <dbReference type="ChEBI" id="CHEBI:30616"/>
    </ligand>
</feature>
<evidence type="ECO:0000256" key="8">
    <source>
        <dbReference type="ARBA" id="ARBA00022967"/>
    </source>
</evidence>
<feature type="binding site" evidence="13">
    <location>
        <position position="213"/>
    </location>
    <ligand>
        <name>ATP</name>
        <dbReference type="ChEBI" id="CHEBI:30616"/>
    </ligand>
</feature>
<keyword evidence="5 13" id="KW-0547">Nucleotide-binding</keyword>
<comment type="catalytic activity">
    <reaction evidence="11 15">
        <text>ATP + H2O + phospholipidSide 1 = ADP + phosphate + phospholipidSide 2.</text>
        <dbReference type="EC" id="7.6.2.1"/>
    </reaction>
</comment>
<comment type="subcellular location">
    <subcellularLocation>
        <location evidence="1 15">Membrane</location>
        <topology evidence="1 15">Multi-pass membrane protein</topology>
    </subcellularLocation>
</comment>
<evidence type="ECO:0000256" key="11">
    <source>
        <dbReference type="ARBA" id="ARBA00034036"/>
    </source>
</evidence>
<dbReference type="PROSITE" id="PS00154">
    <property type="entry name" value="ATPASE_E1_E2"/>
    <property type="match status" value="1"/>
</dbReference>
<evidence type="ECO:0000256" key="3">
    <source>
        <dbReference type="ARBA" id="ARBA00022692"/>
    </source>
</evidence>
<feature type="active site" description="4-aspartylphosphate intermediate" evidence="12">
    <location>
        <position position="38"/>
    </location>
</feature>
<dbReference type="GO" id="GO:0045332">
    <property type="term" value="P:phospholipid translocation"/>
    <property type="evidence" value="ECO:0007669"/>
    <property type="project" value="TreeGrafter"/>
</dbReference>
<keyword evidence="9 15" id="KW-1133">Transmembrane helix</keyword>
<comment type="caution">
    <text evidence="15">Lacks conserved residue(s) required for the propagation of feature annotation.</text>
</comment>
<feature type="transmembrane region" description="Helical" evidence="15">
    <location>
        <begin position="551"/>
        <end position="570"/>
    </location>
</feature>
<dbReference type="Pfam" id="PF16212">
    <property type="entry name" value="PhoLip_ATPase_C"/>
    <property type="match status" value="1"/>
</dbReference>
<dbReference type="Gene3D" id="3.40.50.1000">
    <property type="entry name" value="HAD superfamily/HAD-like"/>
    <property type="match status" value="1"/>
</dbReference>
<keyword evidence="4 14" id="KW-0479">Metal-binding</keyword>
<gene>
    <name evidence="17" type="ORF">CQW23_09882</name>
</gene>
<dbReference type="FunFam" id="3.40.1110.10:FF:000033">
    <property type="entry name" value="Phospholipid-transporting ATPase"/>
    <property type="match status" value="1"/>
</dbReference>
<dbReference type="GO" id="GO:0005524">
    <property type="term" value="F:ATP binding"/>
    <property type="evidence" value="ECO:0007669"/>
    <property type="project" value="UniProtKB-UniRule"/>
</dbReference>
<dbReference type="Pfam" id="PF08282">
    <property type="entry name" value="Hydrolase_3"/>
    <property type="match status" value="1"/>
</dbReference>
<feature type="binding site" evidence="13">
    <location>
        <position position="293"/>
    </location>
    <ligand>
        <name>ATP</name>
        <dbReference type="ChEBI" id="CHEBI:30616"/>
    </ligand>
</feature>
<dbReference type="InterPro" id="IPR023298">
    <property type="entry name" value="ATPase_P-typ_TM_dom_sf"/>
</dbReference>
<dbReference type="InterPro" id="IPR006539">
    <property type="entry name" value="P-type_ATPase_IV"/>
</dbReference>
<dbReference type="SFLD" id="SFLDS00003">
    <property type="entry name" value="Haloacid_Dehalogenase"/>
    <property type="match status" value="1"/>
</dbReference>
<dbReference type="InterPro" id="IPR036412">
    <property type="entry name" value="HAD-like_sf"/>
</dbReference>
<evidence type="ECO:0000256" key="4">
    <source>
        <dbReference type="ARBA" id="ARBA00022723"/>
    </source>
</evidence>
<evidence type="ECO:0000256" key="13">
    <source>
        <dbReference type="PIRSR" id="PIRSR606539-2"/>
    </source>
</evidence>
<dbReference type="InterPro" id="IPR001757">
    <property type="entry name" value="P_typ_ATPase"/>
</dbReference>
<dbReference type="GO" id="GO:0000287">
    <property type="term" value="F:magnesium ion binding"/>
    <property type="evidence" value="ECO:0007669"/>
    <property type="project" value="UniProtKB-UniRule"/>
</dbReference>
<feature type="transmembrane region" description="Helical" evidence="15">
    <location>
        <begin position="582"/>
        <end position="598"/>
    </location>
</feature>
<comment type="cofactor">
    <cofactor evidence="14">
        <name>Mg(2+)</name>
        <dbReference type="ChEBI" id="CHEBI:18420"/>
    </cofactor>
</comment>
<comment type="similarity">
    <text evidence="2 15">Belongs to the cation transport ATPase (P-type) (TC 3.A.3) family. Type IV subfamily.</text>
</comment>
<proteinExistence type="inferred from homology"/>
<dbReference type="STRING" id="33114.A0A2G2WY44"/>
<dbReference type="InterPro" id="IPR018303">
    <property type="entry name" value="ATPase_P-typ_P_site"/>
</dbReference>
<keyword evidence="3 15" id="KW-0812">Transmembrane</keyword>
<feature type="binding site" evidence="13">
    <location>
        <position position="116"/>
    </location>
    <ligand>
        <name>ATP</name>
        <dbReference type="ChEBI" id="CHEBI:30616"/>
    </ligand>
</feature>